<gene>
    <name evidence="1" type="ORF">FDA38_02150</name>
</gene>
<comment type="caution">
    <text evidence="1">The sequence shown here is derived from an EMBL/GenBank/DDBJ whole genome shotgun (WGS) entry which is preliminary data.</text>
</comment>
<accession>A0A4U3LZL7</accession>
<dbReference type="OrthoDB" id="4760148at2"/>
<reference evidence="1 2" key="1">
    <citation type="submission" date="2019-04" db="EMBL/GenBank/DDBJ databases">
        <title>Kribbella sp. NEAU-THZ 27 nov., a novel actinomycete isolated from soil.</title>
        <authorList>
            <person name="Duan L."/>
        </authorList>
    </citation>
    <scope>NUCLEOTIDE SEQUENCE [LARGE SCALE GENOMIC DNA]</scope>
    <source>
        <strain evidence="2">NEAU-THZ27</strain>
    </source>
</reference>
<name>A0A4U3LZL7_9ACTN</name>
<evidence type="ECO:0000313" key="2">
    <source>
        <dbReference type="Proteomes" id="UP000305836"/>
    </source>
</evidence>
<proteinExistence type="predicted"/>
<evidence type="ECO:0000313" key="1">
    <source>
        <dbReference type="EMBL" id="TKK81661.1"/>
    </source>
</evidence>
<dbReference type="AlphaFoldDB" id="A0A4U3LZL7"/>
<organism evidence="1 2">
    <name type="scientific">Kribbella jiaozuonensis</name>
    <dbReference type="NCBI Taxonomy" id="2575441"/>
    <lineage>
        <taxon>Bacteria</taxon>
        <taxon>Bacillati</taxon>
        <taxon>Actinomycetota</taxon>
        <taxon>Actinomycetes</taxon>
        <taxon>Propionibacteriales</taxon>
        <taxon>Kribbellaceae</taxon>
        <taxon>Kribbella</taxon>
    </lineage>
</organism>
<keyword evidence="2" id="KW-1185">Reference proteome</keyword>
<dbReference type="NCBIfam" id="NF041064">
    <property type="entry name" value="DpdG"/>
    <property type="match status" value="1"/>
</dbReference>
<dbReference type="InterPro" id="IPR049812">
    <property type="entry name" value="DpdG-like"/>
</dbReference>
<sequence length="306" mass="33417">MAVLNPPRVLPGLGRAIVNYLLDARRTLTQDELVAAFKPDGLNPGANAASGVTNTVSALRAIDVLDEDADGALRIGSKVETFKTPFTKQQFRRVLQNRVFDVDPGDDLWRTQTGEGRTRGARDLHRALTWLLAQDALGQPLGWNDNVQVMQTDQFSTTNNEAWAITNDTRWLATVRWILVLGLATTSVVRDKNGVVPLPVIAVDDALTDFPNERLTIHDFLARLGRAIPFVHGGPARSGLVAYLGRDPDAGIKADCADSSIGQALRILEEQGRVHFEALPDADGIRLSRFDSTRQTHVIVQAGGMK</sequence>
<dbReference type="RefSeq" id="WP_137252372.1">
    <property type="nucleotide sequence ID" value="NZ_JBHSPQ010000004.1"/>
</dbReference>
<protein>
    <submittedName>
        <fullName evidence="1">Uncharacterized protein</fullName>
    </submittedName>
</protein>
<dbReference type="EMBL" id="SZPZ01000001">
    <property type="protein sequence ID" value="TKK81661.1"/>
    <property type="molecule type" value="Genomic_DNA"/>
</dbReference>
<dbReference type="Proteomes" id="UP000305836">
    <property type="component" value="Unassembled WGS sequence"/>
</dbReference>